<dbReference type="STRING" id="589924.Ferp_0045"/>
<organism evidence="1 2">
    <name type="scientific">Ferroglobus placidus (strain DSM 10642 / AEDII12DO)</name>
    <dbReference type="NCBI Taxonomy" id="589924"/>
    <lineage>
        <taxon>Archaea</taxon>
        <taxon>Methanobacteriati</taxon>
        <taxon>Methanobacteriota</taxon>
        <taxon>Archaeoglobi</taxon>
        <taxon>Archaeoglobales</taxon>
        <taxon>Archaeoglobaceae</taxon>
        <taxon>Ferroglobus</taxon>
    </lineage>
</organism>
<dbReference type="eggNOG" id="arCOG08014">
    <property type="taxonomic scope" value="Archaea"/>
</dbReference>
<dbReference type="KEGG" id="fpl:Ferp_0045"/>
<dbReference type="OrthoDB" id="115736at2157"/>
<dbReference type="Proteomes" id="UP000002613">
    <property type="component" value="Chromosome"/>
</dbReference>
<name>D3S101_FERPA</name>
<dbReference type="GeneID" id="25395273"/>
<dbReference type="PaxDb" id="589924-Ferp_0045"/>
<keyword evidence="2" id="KW-1185">Reference proteome</keyword>
<protein>
    <submittedName>
        <fullName evidence="1">Uncharacterized protein</fullName>
    </submittedName>
</protein>
<reference evidence="2" key="1">
    <citation type="submission" date="2010-02" db="EMBL/GenBank/DDBJ databases">
        <title>Complete sequence of Ferroglobus placidus DSM 10642.</title>
        <authorList>
            <consortium name="US DOE Joint Genome Institute"/>
            <person name="Lucas S."/>
            <person name="Copeland A."/>
            <person name="Lapidus A."/>
            <person name="Cheng J.-F."/>
            <person name="Bruce D."/>
            <person name="Goodwin L."/>
            <person name="Pitluck S."/>
            <person name="Saunders E."/>
            <person name="Brettin T."/>
            <person name="Detter J.C."/>
            <person name="Han C."/>
            <person name="Tapia R."/>
            <person name="Larimer F."/>
            <person name="Land M."/>
            <person name="Hauser L."/>
            <person name="Kyrpides N."/>
            <person name="Ivanova N."/>
            <person name="Holmes D."/>
            <person name="Lovley D."/>
            <person name="Kyrpides N."/>
            <person name="Anderson I.J."/>
            <person name="Woyke T."/>
        </authorList>
    </citation>
    <scope>NUCLEOTIDE SEQUENCE [LARGE SCALE GENOMIC DNA]</scope>
    <source>
        <strain evidence="2">DSM 10642 / AEDII12DO</strain>
    </source>
</reference>
<gene>
    <name evidence="1" type="ordered locus">Ferp_0045</name>
</gene>
<reference evidence="1 2" key="2">
    <citation type="journal article" date="2011" name="Stand. Genomic Sci.">
        <title>Complete genome sequence of Ferroglobus placidus AEDII12DO.</title>
        <authorList>
            <person name="Anderson I."/>
            <person name="Risso C."/>
            <person name="Holmes D."/>
            <person name="Lucas S."/>
            <person name="Copeland A."/>
            <person name="Lapidus A."/>
            <person name="Cheng J.F."/>
            <person name="Bruce D."/>
            <person name="Goodwin L."/>
            <person name="Pitluck S."/>
            <person name="Saunders E."/>
            <person name="Brettin T."/>
            <person name="Detter J.C."/>
            <person name="Han C."/>
            <person name="Tapia R."/>
            <person name="Larimer F."/>
            <person name="Land M."/>
            <person name="Hauser L."/>
            <person name="Woyke T."/>
            <person name="Lovley D."/>
            <person name="Kyrpides N."/>
            <person name="Ivanova N."/>
        </authorList>
    </citation>
    <scope>NUCLEOTIDE SEQUENCE [LARGE SCALE GENOMIC DNA]</scope>
    <source>
        <strain evidence="2">DSM 10642 / AEDII12DO</strain>
    </source>
</reference>
<sequence length="166" mass="19054">MVEVLDVRGMDRDKRFSLILEKVREVGNLDVIIETKPEALIKKLHDEGYIVKYKEEDGYVKLEIREPEIIPGSCPGVSTIFRPSLEIVKCPYCGADIERWTDEIKGVCENCGKEVIFEIDSCVEWCSYAEKCLGDKYEEVMKILAEKKRRKGGIVDVTRYIKVEGD</sequence>
<proteinExistence type="predicted"/>
<dbReference type="HOGENOM" id="CLU_1598948_0_0_2"/>
<evidence type="ECO:0000313" key="2">
    <source>
        <dbReference type="Proteomes" id="UP000002613"/>
    </source>
</evidence>
<dbReference type="AlphaFoldDB" id="D3S101"/>
<accession>D3S101</accession>
<evidence type="ECO:0000313" key="1">
    <source>
        <dbReference type="EMBL" id="ADC64237.1"/>
    </source>
</evidence>
<dbReference type="RefSeq" id="WP_012964586.1">
    <property type="nucleotide sequence ID" value="NC_013849.1"/>
</dbReference>
<dbReference type="EMBL" id="CP001899">
    <property type="protein sequence ID" value="ADC64237.1"/>
    <property type="molecule type" value="Genomic_DNA"/>
</dbReference>